<gene>
    <name evidence="1" type="ORF">WS71_01260</name>
</gene>
<dbReference type="Proteomes" id="UP000067711">
    <property type="component" value="Chromosome 2"/>
</dbReference>
<sequence length="119" mass="13942">MLSLYFPGGDLKAQFINARPHTAGISGREPTYTAGYIELIYTFYRLFVGIAPRRHDYRVGFGEHRPILRHVDAETRHRRYEPRFLAADQQVVARHAEPREVVAEHDARHRQMERADANW</sequence>
<evidence type="ECO:0000313" key="2">
    <source>
        <dbReference type="Proteomes" id="UP000067711"/>
    </source>
</evidence>
<dbReference type="AlphaFoldDB" id="A0A1B4FR28"/>
<evidence type="ECO:0000313" key="1">
    <source>
        <dbReference type="EMBL" id="AOJ06108.1"/>
    </source>
</evidence>
<name>A0A1B4FR28_9BURK</name>
<dbReference type="EMBL" id="CP013388">
    <property type="protein sequence ID" value="AOJ06108.1"/>
    <property type="molecule type" value="Genomic_DNA"/>
</dbReference>
<accession>A0A1B4FR28</accession>
<reference evidence="1 2" key="1">
    <citation type="submission" date="2015-12" db="EMBL/GenBank/DDBJ databases">
        <title>Diversity of Burkholderia near neighbor genomes.</title>
        <authorList>
            <person name="Sahl J."/>
            <person name="Wagner D."/>
            <person name="Keim P."/>
        </authorList>
    </citation>
    <scope>NUCLEOTIDE SEQUENCE [LARGE SCALE GENOMIC DNA]</scope>
    <source>
        <strain evidence="1 2">BDU8</strain>
    </source>
</reference>
<protein>
    <submittedName>
        <fullName evidence="1">Uncharacterized protein</fullName>
    </submittedName>
</protein>
<proteinExistence type="predicted"/>
<organism evidence="1 2">
    <name type="scientific">Burkholderia mayonis</name>
    <dbReference type="NCBI Taxonomy" id="1385591"/>
    <lineage>
        <taxon>Bacteria</taxon>
        <taxon>Pseudomonadati</taxon>
        <taxon>Pseudomonadota</taxon>
        <taxon>Betaproteobacteria</taxon>
        <taxon>Burkholderiales</taxon>
        <taxon>Burkholderiaceae</taxon>
        <taxon>Burkholderia</taxon>
        <taxon>pseudomallei group</taxon>
    </lineage>
</organism>